<feature type="non-terminal residue" evidence="1">
    <location>
        <position position="1"/>
    </location>
</feature>
<dbReference type="AlphaFoldDB" id="A0A0V0GJ36"/>
<name>A0A0V0GJ36_SOLCH</name>
<accession>A0A0V0GJ36</accession>
<sequence length="66" mass="7685">EIVWITKMTIMQSPFLANLSACSFFGTFDMLCLKSFLQHWISSLRILHKINACGNSSMFHNLIFYH</sequence>
<organism evidence="1">
    <name type="scientific">Solanum chacoense</name>
    <name type="common">Chaco potato</name>
    <dbReference type="NCBI Taxonomy" id="4108"/>
    <lineage>
        <taxon>Eukaryota</taxon>
        <taxon>Viridiplantae</taxon>
        <taxon>Streptophyta</taxon>
        <taxon>Embryophyta</taxon>
        <taxon>Tracheophyta</taxon>
        <taxon>Spermatophyta</taxon>
        <taxon>Magnoliopsida</taxon>
        <taxon>eudicotyledons</taxon>
        <taxon>Gunneridae</taxon>
        <taxon>Pentapetalae</taxon>
        <taxon>asterids</taxon>
        <taxon>lamiids</taxon>
        <taxon>Solanales</taxon>
        <taxon>Solanaceae</taxon>
        <taxon>Solanoideae</taxon>
        <taxon>Solaneae</taxon>
        <taxon>Solanum</taxon>
    </lineage>
</organism>
<evidence type="ECO:0000313" key="1">
    <source>
        <dbReference type="EMBL" id="JAP08140.1"/>
    </source>
</evidence>
<dbReference type="EMBL" id="GEDG01037418">
    <property type="protein sequence ID" value="JAP08140.1"/>
    <property type="molecule type" value="Transcribed_RNA"/>
</dbReference>
<proteinExistence type="predicted"/>
<reference evidence="1" key="1">
    <citation type="submission" date="2015-12" db="EMBL/GenBank/DDBJ databases">
        <title>Gene expression during late stages of embryo sac development: a critical building block for successful pollen-pistil interactions.</title>
        <authorList>
            <person name="Liu Y."/>
            <person name="Joly V."/>
            <person name="Sabar M."/>
            <person name="Matton D.P."/>
        </authorList>
    </citation>
    <scope>NUCLEOTIDE SEQUENCE</scope>
</reference>
<protein>
    <submittedName>
        <fullName evidence="1">Putative ovule protein</fullName>
    </submittedName>
</protein>